<dbReference type="Proteomes" id="UP000580654">
    <property type="component" value="Unassembled WGS sequence"/>
</dbReference>
<dbReference type="RefSeq" id="WP_184518483.1">
    <property type="nucleotide sequence ID" value="NZ_JACIJD010000010.1"/>
</dbReference>
<dbReference type="EMBL" id="JACIJD010000010">
    <property type="protein sequence ID" value="MBB5694406.1"/>
    <property type="molecule type" value="Genomic_DNA"/>
</dbReference>
<keyword evidence="1" id="KW-0597">Phosphoprotein</keyword>
<dbReference type="AlphaFoldDB" id="A0A840Y2M9"/>
<proteinExistence type="predicted"/>
<dbReference type="InterPro" id="IPR011006">
    <property type="entry name" value="CheY-like_superfamily"/>
</dbReference>
<protein>
    <submittedName>
        <fullName evidence="3">DNA-binding NtrC family response regulator</fullName>
    </submittedName>
</protein>
<feature type="domain" description="Response regulatory" evidence="2">
    <location>
        <begin position="3"/>
        <end position="117"/>
    </location>
</feature>
<feature type="modified residue" description="4-aspartylphosphate" evidence="1">
    <location>
        <position position="53"/>
    </location>
</feature>
<dbReference type="Gene3D" id="3.40.50.2300">
    <property type="match status" value="1"/>
</dbReference>
<gene>
    <name evidence="3" type="ORF">FHS87_002452</name>
</gene>
<reference evidence="3 4" key="1">
    <citation type="submission" date="2020-08" db="EMBL/GenBank/DDBJ databases">
        <title>Genomic Encyclopedia of Type Strains, Phase IV (KMG-IV): sequencing the most valuable type-strain genomes for metagenomic binning, comparative biology and taxonomic classification.</title>
        <authorList>
            <person name="Goeker M."/>
        </authorList>
    </citation>
    <scope>NUCLEOTIDE SEQUENCE [LARGE SCALE GENOMIC DNA]</scope>
    <source>
        <strain evidence="3 4">DSM 25622</strain>
    </source>
</reference>
<dbReference type="InterPro" id="IPR001789">
    <property type="entry name" value="Sig_transdc_resp-reg_receiver"/>
</dbReference>
<dbReference type="GO" id="GO:0000160">
    <property type="term" value="P:phosphorelay signal transduction system"/>
    <property type="evidence" value="ECO:0007669"/>
    <property type="project" value="InterPro"/>
</dbReference>
<evidence type="ECO:0000256" key="1">
    <source>
        <dbReference type="PROSITE-ProRule" id="PRU00169"/>
    </source>
</evidence>
<name>A0A840Y2M9_9PROT</name>
<dbReference type="GO" id="GO:0003677">
    <property type="term" value="F:DNA binding"/>
    <property type="evidence" value="ECO:0007669"/>
    <property type="project" value="UniProtKB-KW"/>
</dbReference>
<evidence type="ECO:0000313" key="3">
    <source>
        <dbReference type="EMBL" id="MBB5694406.1"/>
    </source>
</evidence>
<evidence type="ECO:0000313" key="4">
    <source>
        <dbReference type="Proteomes" id="UP000580654"/>
    </source>
</evidence>
<sequence>MSVVVLIEDHLPATDRLVTVLGAAGIEVLKADCPRSAVSLANSAPACTAIVSDRDLSVSANSGDAAGQALQSAANLPLVLIDGGDEHWYRREAARWKRSISKPFDPEQLVQALRELARPGKQPRL</sequence>
<organism evidence="3 4">
    <name type="scientific">Muricoccus pecuniae</name>
    <dbReference type="NCBI Taxonomy" id="693023"/>
    <lineage>
        <taxon>Bacteria</taxon>
        <taxon>Pseudomonadati</taxon>
        <taxon>Pseudomonadota</taxon>
        <taxon>Alphaproteobacteria</taxon>
        <taxon>Acetobacterales</taxon>
        <taxon>Roseomonadaceae</taxon>
        <taxon>Muricoccus</taxon>
    </lineage>
</organism>
<evidence type="ECO:0000259" key="2">
    <source>
        <dbReference type="PROSITE" id="PS50110"/>
    </source>
</evidence>
<comment type="caution">
    <text evidence="3">The sequence shown here is derived from an EMBL/GenBank/DDBJ whole genome shotgun (WGS) entry which is preliminary data.</text>
</comment>
<accession>A0A840Y2M9</accession>
<dbReference type="SUPFAM" id="SSF52172">
    <property type="entry name" value="CheY-like"/>
    <property type="match status" value="1"/>
</dbReference>
<keyword evidence="4" id="KW-1185">Reference proteome</keyword>
<dbReference type="PROSITE" id="PS50110">
    <property type="entry name" value="RESPONSE_REGULATORY"/>
    <property type="match status" value="1"/>
</dbReference>
<keyword evidence="3" id="KW-0238">DNA-binding</keyword>